<protein>
    <submittedName>
        <fullName evidence="1">Vasoactive intestinal polypeptide receptor</fullName>
    </submittedName>
</protein>
<sequence>CPAFLSEITRRLINSVYLDCGTQSWTDTYPDCHLSLLYWHFQDLYCSLETSNLW</sequence>
<organism evidence="1 2">
    <name type="scientific">Clarias magur</name>
    <name type="common">Asian catfish</name>
    <name type="synonym">Macropteronotus magur</name>
    <dbReference type="NCBI Taxonomy" id="1594786"/>
    <lineage>
        <taxon>Eukaryota</taxon>
        <taxon>Metazoa</taxon>
        <taxon>Chordata</taxon>
        <taxon>Craniata</taxon>
        <taxon>Vertebrata</taxon>
        <taxon>Euteleostomi</taxon>
        <taxon>Actinopterygii</taxon>
        <taxon>Neopterygii</taxon>
        <taxon>Teleostei</taxon>
        <taxon>Ostariophysi</taxon>
        <taxon>Siluriformes</taxon>
        <taxon>Clariidae</taxon>
        <taxon>Clarias</taxon>
    </lineage>
</organism>
<keyword evidence="1" id="KW-0675">Receptor</keyword>
<proteinExistence type="predicted"/>
<accession>A0A8J4T6J2</accession>
<reference evidence="1" key="1">
    <citation type="submission" date="2020-07" db="EMBL/GenBank/DDBJ databases">
        <title>Clarias magur genome sequencing, assembly and annotation.</title>
        <authorList>
            <person name="Kushwaha B."/>
            <person name="Kumar R."/>
            <person name="Das P."/>
            <person name="Joshi C.G."/>
            <person name="Kumar D."/>
            <person name="Nagpure N.S."/>
            <person name="Pandey M."/>
            <person name="Agarwal S."/>
            <person name="Srivastava S."/>
            <person name="Singh M."/>
            <person name="Sahoo L."/>
            <person name="Jayasankar P."/>
            <person name="Meher P.K."/>
            <person name="Koringa P.G."/>
            <person name="Iquebal M.A."/>
            <person name="Das S.P."/>
            <person name="Bit A."/>
            <person name="Patnaik S."/>
            <person name="Patel N."/>
            <person name="Shah T.M."/>
            <person name="Hinsu A."/>
            <person name="Jena J.K."/>
        </authorList>
    </citation>
    <scope>NUCLEOTIDE SEQUENCE</scope>
    <source>
        <strain evidence="1">CIFAMagur01</strain>
        <tissue evidence="1">Testis</tissue>
    </source>
</reference>
<comment type="caution">
    <text evidence="1">The sequence shown here is derived from an EMBL/GenBank/DDBJ whole genome shotgun (WGS) entry which is preliminary data.</text>
</comment>
<evidence type="ECO:0000313" key="2">
    <source>
        <dbReference type="Proteomes" id="UP000727407"/>
    </source>
</evidence>
<dbReference type="Proteomes" id="UP000727407">
    <property type="component" value="Unassembled WGS sequence"/>
</dbReference>
<keyword evidence="2" id="KW-1185">Reference proteome</keyword>
<evidence type="ECO:0000313" key="1">
    <source>
        <dbReference type="EMBL" id="KAF5890291.1"/>
    </source>
</evidence>
<dbReference type="AlphaFoldDB" id="A0A8J4T6J2"/>
<feature type="non-terminal residue" evidence="1">
    <location>
        <position position="1"/>
    </location>
</feature>
<feature type="non-terminal residue" evidence="1">
    <location>
        <position position="54"/>
    </location>
</feature>
<name>A0A8J4T6J2_CLAMG</name>
<gene>
    <name evidence="1" type="primary">VIPR1</name>
    <name evidence="1" type="ORF">DAT39_020007</name>
</gene>
<dbReference type="EMBL" id="QNUK01000700">
    <property type="protein sequence ID" value="KAF5890291.1"/>
    <property type="molecule type" value="Genomic_DNA"/>
</dbReference>